<evidence type="ECO:0000313" key="6">
    <source>
        <dbReference type="Proteomes" id="UP001652741"/>
    </source>
</evidence>
<feature type="domain" description="Ig-like" evidence="5">
    <location>
        <begin position="115"/>
        <end position="201"/>
    </location>
</feature>
<dbReference type="Proteomes" id="UP001652741">
    <property type="component" value="Unplaced"/>
</dbReference>
<feature type="domain" description="Ig-like" evidence="5">
    <location>
        <begin position="28"/>
        <end position="113"/>
    </location>
</feature>
<keyword evidence="1 4" id="KW-0732">Signal</keyword>
<dbReference type="InterPro" id="IPR036179">
    <property type="entry name" value="Ig-like_dom_sf"/>
</dbReference>
<dbReference type="InterPro" id="IPR007110">
    <property type="entry name" value="Ig-like_dom"/>
</dbReference>
<feature type="domain" description="Ig-like" evidence="5">
    <location>
        <begin position="206"/>
        <end position="291"/>
    </location>
</feature>
<evidence type="ECO:0000256" key="3">
    <source>
        <dbReference type="SAM" id="Phobius"/>
    </source>
</evidence>
<name>A0ABM3E9K6_SALSA</name>
<dbReference type="PANTHER" id="PTHR11481">
    <property type="entry name" value="IMMUNOGLOBULIN FC RECEPTOR"/>
    <property type="match status" value="1"/>
</dbReference>
<dbReference type="SMART" id="SM00409">
    <property type="entry name" value="IG"/>
    <property type="match status" value="5"/>
</dbReference>
<dbReference type="Pfam" id="PF13895">
    <property type="entry name" value="Ig_2"/>
    <property type="match status" value="2"/>
</dbReference>
<keyword evidence="2" id="KW-1015">Disulfide bond</keyword>
<keyword evidence="3" id="KW-0812">Transmembrane</keyword>
<feature type="domain" description="Ig-like" evidence="5">
    <location>
        <begin position="295"/>
        <end position="374"/>
    </location>
</feature>
<sequence length="529" mass="56990">MERTCILLLLLSTLVYSTLGQSGDISLPASLSVSPDRSQFFEYESVSLSCEVQGNSTGWRVVRNSERGILSECNTDWGKQQGSSCNVSLIPSDSGVYWCVSGSGEHSNAVNITVPAGAMILESPALPVTEGDSLTLRCRYPGTPSNLTADFYKDGSLIRTETTGEMTIPAVSKSDEGLYKCTNSEGESPESWMTVTDLSLSDLSLPASLSVSPDRSQFFEYESVSLSCEVQGNSTGWRVVRNSERGILSECNTDWGKQQGSSCNVSLIPSDSGVYWCVSGSGEHSNAVNITVHAGAVILESPALPVTEGDSVTLRCRYQGTPSDLTTDFYKDGSLIRAETTGEMTIPAVSKSDEGLYKCTNSEGESPESWMTVTDLSLPASLSVSPDRYQFFEYESVSLSCEVQGNSTGWRVVRNSERGILSECNTDWGKQQGSSCNVSLKPSDSGVYWCESGSGEHSNAVNITVHAPIPSPAVPVLSMSLPRLLCSLLVGSPYLLVTIILLVKYCRSRAQGGTRKTHQDQLGDHVEEE</sequence>
<feature type="transmembrane region" description="Helical" evidence="3">
    <location>
        <begin position="481"/>
        <end position="503"/>
    </location>
</feature>
<dbReference type="PANTHER" id="PTHR11481:SF64">
    <property type="entry name" value="FC RECEPTOR-LIKE PROTEIN 4"/>
    <property type="match status" value="1"/>
</dbReference>
<feature type="domain" description="Ig-like" evidence="5">
    <location>
        <begin position="379"/>
        <end position="464"/>
    </location>
</feature>
<feature type="chain" id="PRO_5045552796" evidence="4">
    <location>
        <begin position="21"/>
        <end position="529"/>
    </location>
</feature>
<dbReference type="SMART" id="SM00408">
    <property type="entry name" value="IGc2"/>
    <property type="match status" value="2"/>
</dbReference>
<evidence type="ECO:0000256" key="4">
    <source>
        <dbReference type="SAM" id="SignalP"/>
    </source>
</evidence>
<keyword evidence="3" id="KW-0472">Membrane</keyword>
<protein>
    <submittedName>
        <fullName evidence="7">Fc receptor-like protein 4 isoform X1</fullName>
    </submittedName>
</protein>
<accession>A0ABM3E9K6</accession>
<organism evidence="6 7">
    <name type="scientific">Salmo salar</name>
    <name type="common">Atlantic salmon</name>
    <dbReference type="NCBI Taxonomy" id="8030"/>
    <lineage>
        <taxon>Eukaryota</taxon>
        <taxon>Metazoa</taxon>
        <taxon>Chordata</taxon>
        <taxon>Craniata</taxon>
        <taxon>Vertebrata</taxon>
        <taxon>Euteleostomi</taxon>
        <taxon>Actinopterygii</taxon>
        <taxon>Neopterygii</taxon>
        <taxon>Teleostei</taxon>
        <taxon>Protacanthopterygii</taxon>
        <taxon>Salmoniformes</taxon>
        <taxon>Salmonidae</taxon>
        <taxon>Salmoninae</taxon>
        <taxon>Salmo</taxon>
    </lineage>
</organism>
<dbReference type="RefSeq" id="XP_045567747.1">
    <property type="nucleotide sequence ID" value="XM_045711791.1"/>
</dbReference>
<dbReference type="PROSITE" id="PS50835">
    <property type="entry name" value="IG_LIKE"/>
    <property type="match status" value="5"/>
</dbReference>
<dbReference type="InterPro" id="IPR003599">
    <property type="entry name" value="Ig_sub"/>
</dbReference>
<feature type="signal peptide" evidence="4">
    <location>
        <begin position="1"/>
        <end position="20"/>
    </location>
</feature>
<dbReference type="InterPro" id="IPR050488">
    <property type="entry name" value="Ig_Fc_receptor"/>
</dbReference>
<evidence type="ECO:0000256" key="2">
    <source>
        <dbReference type="ARBA" id="ARBA00023157"/>
    </source>
</evidence>
<reference evidence="7" key="1">
    <citation type="submission" date="2025-08" db="UniProtKB">
        <authorList>
            <consortium name="RefSeq"/>
        </authorList>
    </citation>
    <scope>IDENTIFICATION</scope>
</reference>
<keyword evidence="6" id="KW-1185">Reference proteome</keyword>
<dbReference type="GeneID" id="123732553"/>
<dbReference type="Gene3D" id="2.60.40.10">
    <property type="entry name" value="Immunoglobulins"/>
    <property type="match status" value="5"/>
</dbReference>
<evidence type="ECO:0000256" key="1">
    <source>
        <dbReference type="ARBA" id="ARBA00022729"/>
    </source>
</evidence>
<gene>
    <name evidence="7" type="primary">LOC123732553</name>
</gene>
<dbReference type="SUPFAM" id="SSF48726">
    <property type="entry name" value="Immunoglobulin"/>
    <property type="match status" value="5"/>
</dbReference>
<dbReference type="InterPro" id="IPR013783">
    <property type="entry name" value="Ig-like_fold"/>
</dbReference>
<evidence type="ECO:0000259" key="5">
    <source>
        <dbReference type="PROSITE" id="PS50835"/>
    </source>
</evidence>
<evidence type="ECO:0000313" key="7">
    <source>
        <dbReference type="RefSeq" id="XP_045567747.1"/>
    </source>
</evidence>
<proteinExistence type="predicted"/>
<dbReference type="InterPro" id="IPR003598">
    <property type="entry name" value="Ig_sub2"/>
</dbReference>
<keyword evidence="3" id="KW-1133">Transmembrane helix</keyword>